<dbReference type="NCBIfam" id="TIGR01007">
    <property type="entry name" value="eps_fam"/>
    <property type="match status" value="1"/>
</dbReference>
<feature type="domain" description="AAA" evidence="17">
    <location>
        <begin position="554"/>
        <end position="683"/>
    </location>
</feature>
<dbReference type="GO" id="GO:0004715">
    <property type="term" value="F:non-membrane spanning protein tyrosine kinase activity"/>
    <property type="evidence" value="ECO:0007669"/>
    <property type="project" value="UniProtKB-EC"/>
</dbReference>
<keyword evidence="3" id="KW-1003">Cell membrane</keyword>
<feature type="coiled-coil region" evidence="14">
    <location>
        <begin position="279"/>
        <end position="320"/>
    </location>
</feature>
<feature type="domain" description="Tyrosine-protein kinase G-rich" evidence="18">
    <location>
        <begin position="392"/>
        <end position="471"/>
    </location>
</feature>
<keyword evidence="11 15" id="KW-0472">Membrane</keyword>
<organism evidence="19 20">
    <name type="scientific">Paraburkholderia franconis</name>
    <dbReference type="NCBI Taxonomy" id="2654983"/>
    <lineage>
        <taxon>Bacteria</taxon>
        <taxon>Pseudomonadati</taxon>
        <taxon>Pseudomonadota</taxon>
        <taxon>Betaproteobacteria</taxon>
        <taxon>Burkholderiales</taxon>
        <taxon>Burkholderiaceae</taxon>
        <taxon>Paraburkholderia</taxon>
    </lineage>
</organism>
<dbReference type="GO" id="GO:0005886">
    <property type="term" value="C:plasma membrane"/>
    <property type="evidence" value="ECO:0007669"/>
    <property type="project" value="UniProtKB-SubCell"/>
</dbReference>
<dbReference type="InterPro" id="IPR025669">
    <property type="entry name" value="AAA_dom"/>
</dbReference>
<dbReference type="Pfam" id="PF13807">
    <property type="entry name" value="GNVR"/>
    <property type="match status" value="1"/>
</dbReference>
<evidence type="ECO:0000256" key="11">
    <source>
        <dbReference type="ARBA" id="ARBA00023136"/>
    </source>
</evidence>
<evidence type="ECO:0000259" key="16">
    <source>
        <dbReference type="Pfam" id="PF02706"/>
    </source>
</evidence>
<dbReference type="Proteomes" id="UP000484381">
    <property type="component" value="Unassembled WGS sequence"/>
</dbReference>
<dbReference type="AlphaFoldDB" id="A0A7X1TFR2"/>
<evidence type="ECO:0000256" key="13">
    <source>
        <dbReference type="ARBA" id="ARBA00053015"/>
    </source>
</evidence>
<dbReference type="Gene3D" id="3.40.50.300">
    <property type="entry name" value="P-loop containing nucleotide triphosphate hydrolases"/>
    <property type="match status" value="1"/>
</dbReference>
<evidence type="ECO:0000313" key="19">
    <source>
        <dbReference type="EMBL" id="MPW17414.1"/>
    </source>
</evidence>
<dbReference type="SUPFAM" id="SSF52540">
    <property type="entry name" value="P-loop containing nucleoside triphosphate hydrolases"/>
    <property type="match status" value="1"/>
</dbReference>
<reference evidence="19 20" key="1">
    <citation type="submission" date="2019-10" db="EMBL/GenBank/DDBJ databases">
        <title>Paraburkholderia sp. isolated from nodules of Mimosa pudica from Brazilian Atlantic Forest soils.</title>
        <authorList>
            <person name="Paulitsch F."/>
            <person name="Hungria M."/>
            <person name="Dall'Agnol R."/>
        </authorList>
    </citation>
    <scope>NUCLEOTIDE SEQUENCE [LARGE SCALE GENOMIC DNA]</scope>
    <source>
        <strain evidence="19 20">CNPSo 3157</strain>
    </source>
</reference>
<proteinExistence type="inferred from homology"/>
<evidence type="ECO:0000256" key="1">
    <source>
        <dbReference type="ARBA" id="ARBA00004429"/>
    </source>
</evidence>
<dbReference type="RefSeq" id="WP_152757748.1">
    <property type="nucleotide sequence ID" value="NZ_WHNP01000008.1"/>
</dbReference>
<comment type="subcellular location">
    <subcellularLocation>
        <location evidence="1">Cell inner membrane</location>
        <topology evidence="1">Multi-pass membrane protein</topology>
    </subcellularLocation>
</comment>
<dbReference type="Pfam" id="PF02706">
    <property type="entry name" value="Wzz"/>
    <property type="match status" value="1"/>
</dbReference>
<keyword evidence="7" id="KW-0547">Nucleotide-binding</keyword>
<dbReference type="InterPro" id="IPR005700">
    <property type="entry name" value="EPS_ExoP-like"/>
</dbReference>
<evidence type="ECO:0000256" key="3">
    <source>
        <dbReference type="ARBA" id="ARBA00022475"/>
    </source>
</evidence>
<evidence type="ECO:0000313" key="20">
    <source>
        <dbReference type="Proteomes" id="UP000484381"/>
    </source>
</evidence>
<dbReference type="GO" id="GO:0005524">
    <property type="term" value="F:ATP binding"/>
    <property type="evidence" value="ECO:0007669"/>
    <property type="project" value="UniProtKB-KW"/>
</dbReference>
<comment type="similarity">
    <text evidence="2">Belongs to the etk/wzc family.</text>
</comment>
<keyword evidence="12" id="KW-0829">Tyrosine-protein kinase</keyword>
<feature type="domain" description="Polysaccharide chain length determinant N-terminal" evidence="16">
    <location>
        <begin position="17"/>
        <end position="110"/>
    </location>
</feature>
<dbReference type="PANTHER" id="PTHR32309:SF32">
    <property type="entry name" value="TYROSINE-PROTEIN KINASE ETK-RELATED"/>
    <property type="match status" value="1"/>
</dbReference>
<accession>A0A7X1TFR2</accession>
<keyword evidence="8 19" id="KW-0418">Kinase</keyword>
<evidence type="ECO:0000256" key="2">
    <source>
        <dbReference type="ARBA" id="ARBA00008883"/>
    </source>
</evidence>
<dbReference type="InterPro" id="IPR005702">
    <property type="entry name" value="Wzc-like_C"/>
</dbReference>
<evidence type="ECO:0000259" key="17">
    <source>
        <dbReference type="Pfam" id="PF13614"/>
    </source>
</evidence>
<keyword evidence="10 15" id="KW-1133">Transmembrane helix</keyword>
<feature type="transmembrane region" description="Helical" evidence="15">
    <location>
        <begin position="31"/>
        <end position="51"/>
    </location>
</feature>
<evidence type="ECO:0000256" key="9">
    <source>
        <dbReference type="ARBA" id="ARBA00022840"/>
    </source>
</evidence>
<evidence type="ECO:0000256" key="4">
    <source>
        <dbReference type="ARBA" id="ARBA00022519"/>
    </source>
</evidence>
<keyword evidence="14" id="KW-0175">Coiled coil</keyword>
<keyword evidence="6 15" id="KW-0812">Transmembrane</keyword>
<name>A0A7X1TFR2_9BURK</name>
<evidence type="ECO:0000256" key="12">
    <source>
        <dbReference type="ARBA" id="ARBA00023137"/>
    </source>
</evidence>
<evidence type="ECO:0000256" key="6">
    <source>
        <dbReference type="ARBA" id="ARBA00022692"/>
    </source>
</evidence>
<dbReference type="NCBIfam" id="TIGR01005">
    <property type="entry name" value="eps_transp_fam"/>
    <property type="match status" value="1"/>
</dbReference>
<keyword evidence="4" id="KW-0997">Cell inner membrane</keyword>
<sequence>MSTLRGKVRGDSEEFIEVSVLSVLRSLRARWITVALTTALFILAACVYVVLATPVYRARILVQLEDTGDTSQPSMKGVMGEMSSMFTVKPIAEGESQLLGSTFVLSRVVEVLSLNVSAAPHYFPVIGRVIARNTEGHSRPGIFGKGGYAWGDESIDVTRFDVPRRYEGHTYSLIVLQNGQFRLSGNGLADPVTGHVGIENIFSTPYGPIVLTIKKIVGEEGVYFDLVDRSRLQTADALRHDLQITEQGNKSGVLAATLEGANPALLSATLNEIAKQYTEQNAERRAVHAESALEFLESQLPAMKRRVEQAEEKYTTYRNRQSIVDVDEEGKLLLKQSAAAETTLLELQQKRQEMAAHYTPNHPAVSLVDRQMEVVRKGIADLDQKIRSVPEREQGTLALMREVRVSTSLYAGMLENMAELRLLKSSKMGSVRLVDEAQIPEIPVKPKRSVILLGSAVLGLFFGAGAALLRSKLHDGVTDVRLLEQDTGFAVCGVVPFSARMRALAREQCPQPLLAARHPQDPAVESLRILRTRLLATMTRARNNVVLVTGPLPGIGKSFVSANLAAILAAGGQRVLLVDGDMRRGHLHDYFGVSPCGGLSEILEGCMPASATIHRGVQNNLDFLAAGARPSNAPELLMSSLWKDMIEAMKLRYDVILLDAPAVLPVSDAEIMAADAGSVFVVARFAETRADEMIESLRALRQANAAVKGIVLNGIISTGHYPYRRIYGSYISYGFEAGNRSLGENQRSKSAKI</sequence>
<evidence type="ECO:0000256" key="15">
    <source>
        <dbReference type="SAM" id="Phobius"/>
    </source>
</evidence>
<protein>
    <submittedName>
        <fullName evidence="19">Polysaccharide biosynthesis tyrosine autokinase</fullName>
        <ecNumber evidence="19">2.7.10.2</ecNumber>
    </submittedName>
</protein>
<dbReference type="InterPro" id="IPR032807">
    <property type="entry name" value="GNVR"/>
</dbReference>
<evidence type="ECO:0000256" key="10">
    <source>
        <dbReference type="ARBA" id="ARBA00022989"/>
    </source>
</evidence>
<evidence type="ECO:0000256" key="14">
    <source>
        <dbReference type="SAM" id="Coils"/>
    </source>
</evidence>
<dbReference type="CDD" id="cd05387">
    <property type="entry name" value="BY-kinase"/>
    <property type="match status" value="1"/>
</dbReference>
<keyword evidence="20" id="KW-1185">Reference proteome</keyword>
<dbReference type="EMBL" id="WHNP01000008">
    <property type="protein sequence ID" value="MPW17414.1"/>
    <property type="molecule type" value="Genomic_DNA"/>
</dbReference>
<evidence type="ECO:0000259" key="18">
    <source>
        <dbReference type="Pfam" id="PF13807"/>
    </source>
</evidence>
<dbReference type="InterPro" id="IPR027417">
    <property type="entry name" value="P-loop_NTPase"/>
</dbReference>
<dbReference type="Pfam" id="PF13614">
    <property type="entry name" value="AAA_31"/>
    <property type="match status" value="1"/>
</dbReference>
<keyword evidence="9" id="KW-0067">ATP-binding</keyword>
<dbReference type="PANTHER" id="PTHR32309">
    <property type="entry name" value="TYROSINE-PROTEIN KINASE"/>
    <property type="match status" value="1"/>
</dbReference>
<dbReference type="InterPro" id="IPR003856">
    <property type="entry name" value="LPS_length_determ_N"/>
</dbReference>
<evidence type="ECO:0000256" key="8">
    <source>
        <dbReference type="ARBA" id="ARBA00022777"/>
    </source>
</evidence>
<dbReference type="InterPro" id="IPR050445">
    <property type="entry name" value="Bact_polysacc_biosynth/exp"/>
</dbReference>
<dbReference type="Pfam" id="PF23607">
    <property type="entry name" value="WZC_N"/>
    <property type="match status" value="1"/>
</dbReference>
<evidence type="ECO:0000256" key="7">
    <source>
        <dbReference type="ARBA" id="ARBA00022741"/>
    </source>
</evidence>
<dbReference type="EC" id="2.7.10.2" evidence="19"/>
<gene>
    <name evidence="19" type="ORF">GCT13_10840</name>
</gene>
<evidence type="ECO:0000256" key="5">
    <source>
        <dbReference type="ARBA" id="ARBA00022679"/>
    </source>
</evidence>
<comment type="caution">
    <text evidence="19">The sequence shown here is derived from an EMBL/GenBank/DDBJ whole genome shotgun (WGS) entry which is preliminary data.</text>
</comment>
<keyword evidence="5 19" id="KW-0808">Transferase</keyword>
<comment type="catalytic activity">
    <reaction evidence="13">
        <text>L-tyrosyl-[protein] + ATP = O-phospho-L-tyrosyl-[protein] + ADP + H(+)</text>
        <dbReference type="Rhea" id="RHEA:10596"/>
        <dbReference type="Rhea" id="RHEA-COMP:10136"/>
        <dbReference type="Rhea" id="RHEA-COMP:20101"/>
        <dbReference type="ChEBI" id="CHEBI:15378"/>
        <dbReference type="ChEBI" id="CHEBI:30616"/>
        <dbReference type="ChEBI" id="CHEBI:46858"/>
        <dbReference type="ChEBI" id="CHEBI:61978"/>
        <dbReference type="ChEBI" id="CHEBI:456216"/>
    </reaction>
</comment>